<organism evidence="1 2">
    <name type="scientific">Streptomyces pyxinicus</name>
    <dbReference type="NCBI Taxonomy" id="2970331"/>
    <lineage>
        <taxon>Bacteria</taxon>
        <taxon>Bacillati</taxon>
        <taxon>Actinomycetota</taxon>
        <taxon>Actinomycetes</taxon>
        <taxon>Kitasatosporales</taxon>
        <taxon>Streptomycetaceae</taxon>
        <taxon>Streptomyces</taxon>
    </lineage>
</organism>
<sequence>MARTDHEPVADIATALAAAEALTDTYQDYDTGTALHRVGTAAEQPVASRLPLPYPTVHEQAAHDLDLAVSLIVDAPQAHLSLSRLLDSDPIEPEGALVFAALLHLAGYADPAQFWFEFAAGAGSRTAAFCLALLHQQRSEHRTAAYWHSQLRARSRKPARPSHAAPQRAALLPDSVRRDLISLCWQGRRPSLPPRLQAVIHSLPVEPADDDFGEIPRPDHTLIRLPAVTTR</sequence>
<dbReference type="RefSeq" id="WP_258780228.1">
    <property type="nucleotide sequence ID" value="NZ_JANUGP010000016.1"/>
</dbReference>
<keyword evidence="2" id="KW-1185">Reference proteome</keyword>
<comment type="caution">
    <text evidence="1">The sequence shown here is derived from an EMBL/GenBank/DDBJ whole genome shotgun (WGS) entry which is preliminary data.</text>
</comment>
<evidence type="ECO:0000313" key="1">
    <source>
        <dbReference type="EMBL" id="MCS0603732.1"/>
    </source>
</evidence>
<name>A0ABT2B5C9_9ACTN</name>
<reference evidence="1 2" key="1">
    <citation type="submission" date="2022-08" db="EMBL/GenBank/DDBJ databases">
        <authorList>
            <person name="Somphong A."/>
            <person name="Phongsopitanun W."/>
        </authorList>
    </citation>
    <scope>NUCLEOTIDE SEQUENCE [LARGE SCALE GENOMIC DNA]</scope>
    <source>
        <strain evidence="1 2">LP11</strain>
    </source>
</reference>
<dbReference type="Proteomes" id="UP001205612">
    <property type="component" value="Unassembled WGS sequence"/>
</dbReference>
<gene>
    <name evidence="1" type="ORF">NX794_21300</name>
</gene>
<dbReference type="EMBL" id="JANUGP010000016">
    <property type="protein sequence ID" value="MCS0603732.1"/>
    <property type="molecule type" value="Genomic_DNA"/>
</dbReference>
<evidence type="ECO:0000313" key="2">
    <source>
        <dbReference type="Proteomes" id="UP001205612"/>
    </source>
</evidence>
<proteinExistence type="predicted"/>
<accession>A0ABT2B5C9</accession>
<protein>
    <submittedName>
        <fullName evidence="1">Glycoprotein</fullName>
    </submittedName>
</protein>